<dbReference type="InterPro" id="IPR020846">
    <property type="entry name" value="MFS_dom"/>
</dbReference>
<dbReference type="EMBL" id="FOXX01000013">
    <property type="protein sequence ID" value="SFQ84236.1"/>
    <property type="molecule type" value="Genomic_DNA"/>
</dbReference>
<dbReference type="PROSITE" id="PS50850">
    <property type="entry name" value="MFS"/>
    <property type="match status" value="1"/>
</dbReference>
<feature type="domain" description="Major facilitator superfamily (MFS) profile" evidence="7">
    <location>
        <begin position="1"/>
        <end position="135"/>
    </location>
</feature>
<dbReference type="InterPro" id="IPR036259">
    <property type="entry name" value="MFS_trans_sf"/>
</dbReference>
<dbReference type="Proteomes" id="UP000182762">
    <property type="component" value="Unassembled WGS sequence"/>
</dbReference>
<keyword evidence="9" id="KW-1185">Reference proteome</keyword>
<evidence type="ECO:0000313" key="8">
    <source>
        <dbReference type="EMBL" id="SFQ84236.1"/>
    </source>
</evidence>
<evidence type="ECO:0000256" key="2">
    <source>
        <dbReference type="ARBA" id="ARBA00022448"/>
    </source>
</evidence>
<evidence type="ECO:0000256" key="4">
    <source>
        <dbReference type="ARBA" id="ARBA00022989"/>
    </source>
</evidence>
<dbReference type="SUPFAM" id="SSF103473">
    <property type="entry name" value="MFS general substrate transporter"/>
    <property type="match status" value="1"/>
</dbReference>
<keyword evidence="4 6" id="KW-1133">Transmembrane helix</keyword>
<feature type="transmembrane region" description="Helical" evidence="6">
    <location>
        <begin position="7"/>
        <end position="28"/>
    </location>
</feature>
<keyword evidence="2" id="KW-0813">Transport</keyword>
<name>A0A1I6BTH5_9BACI</name>
<sequence length="147" mass="16569">MSDNGFTLFLFLNVSIIILFIGLFVLLLSIGHSVLYTSVAFLFIYVGFAAVQSELSNFISVRLSPNLMSEGIGMSNLFFFMGATFGPALTGIFLDEKFTISNKIITFSTYHIGIIGMGLMVLVMFFIVMLVMRRKEDKRQNNIHYHI</sequence>
<evidence type="ECO:0000313" key="9">
    <source>
        <dbReference type="Proteomes" id="UP000182762"/>
    </source>
</evidence>
<proteinExistence type="predicted"/>
<organism evidence="8 9">
    <name type="scientific">Priestia endophytica DSM 13796</name>
    <dbReference type="NCBI Taxonomy" id="1121089"/>
    <lineage>
        <taxon>Bacteria</taxon>
        <taxon>Bacillati</taxon>
        <taxon>Bacillota</taxon>
        <taxon>Bacilli</taxon>
        <taxon>Bacillales</taxon>
        <taxon>Bacillaceae</taxon>
        <taxon>Priestia</taxon>
    </lineage>
</organism>
<feature type="transmembrane region" description="Helical" evidence="6">
    <location>
        <begin position="72"/>
        <end position="94"/>
    </location>
</feature>
<evidence type="ECO:0000256" key="6">
    <source>
        <dbReference type="SAM" id="Phobius"/>
    </source>
</evidence>
<comment type="subcellular location">
    <subcellularLocation>
        <location evidence="1">Cell membrane</location>
        <topology evidence="1">Multi-pass membrane protein</topology>
    </subcellularLocation>
</comment>
<evidence type="ECO:0000256" key="1">
    <source>
        <dbReference type="ARBA" id="ARBA00004651"/>
    </source>
</evidence>
<evidence type="ECO:0000259" key="7">
    <source>
        <dbReference type="PROSITE" id="PS50850"/>
    </source>
</evidence>
<protein>
    <recommendedName>
        <fullName evidence="7">Major facilitator superfamily (MFS) profile domain-containing protein</fullName>
    </recommendedName>
</protein>
<keyword evidence="5 6" id="KW-0472">Membrane</keyword>
<reference evidence="8 9" key="1">
    <citation type="submission" date="2016-10" db="EMBL/GenBank/DDBJ databases">
        <authorList>
            <person name="Varghese N."/>
            <person name="Submissions S."/>
        </authorList>
    </citation>
    <scope>NUCLEOTIDE SEQUENCE [LARGE SCALE GENOMIC DNA]</scope>
    <source>
        <strain evidence="8 9">DSM 13796</strain>
    </source>
</reference>
<evidence type="ECO:0000256" key="3">
    <source>
        <dbReference type="ARBA" id="ARBA00022692"/>
    </source>
</evidence>
<accession>A0A1I6BTH5</accession>
<dbReference type="Gene3D" id="1.20.1250.20">
    <property type="entry name" value="MFS general substrate transporter like domains"/>
    <property type="match status" value="1"/>
</dbReference>
<keyword evidence="3 6" id="KW-0812">Transmembrane</keyword>
<evidence type="ECO:0000256" key="5">
    <source>
        <dbReference type="ARBA" id="ARBA00023136"/>
    </source>
</evidence>
<gene>
    <name evidence="8" type="ORF">SAMN02745910_04189</name>
</gene>
<comment type="caution">
    <text evidence="8">The sequence shown here is derived from an EMBL/GenBank/DDBJ whole genome shotgun (WGS) entry which is preliminary data.</text>
</comment>
<feature type="transmembrane region" description="Helical" evidence="6">
    <location>
        <begin position="34"/>
        <end position="51"/>
    </location>
</feature>
<feature type="transmembrane region" description="Helical" evidence="6">
    <location>
        <begin position="114"/>
        <end position="132"/>
    </location>
</feature>